<gene>
    <name evidence="4" type="ORF">ACFS7Y_02345</name>
</gene>
<evidence type="ECO:0000313" key="5">
    <source>
        <dbReference type="Proteomes" id="UP001597525"/>
    </source>
</evidence>
<dbReference type="InterPro" id="IPR003615">
    <property type="entry name" value="HNH_nuc"/>
</dbReference>
<evidence type="ECO:0000313" key="4">
    <source>
        <dbReference type="EMBL" id="MFD2966205.1"/>
    </source>
</evidence>
<dbReference type="Pfam" id="PF13391">
    <property type="entry name" value="HNH_2"/>
    <property type="match status" value="1"/>
</dbReference>
<keyword evidence="1" id="KW-0802">TPR repeat</keyword>
<accession>A0ABW6BEA2</accession>
<protein>
    <submittedName>
        <fullName evidence="4">Tetratricopeptide repeat protein</fullName>
    </submittedName>
</protein>
<evidence type="ECO:0000259" key="3">
    <source>
        <dbReference type="Pfam" id="PF13391"/>
    </source>
</evidence>
<dbReference type="Gene3D" id="1.25.40.10">
    <property type="entry name" value="Tetratricopeptide repeat domain"/>
    <property type="match status" value="1"/>
</dbReference>
<reference evidence="5" key="1">
    <citation type="journal article" date="2019" name="Int. J. Syst. Evol. Microbiol.">
        <title>The Global Catalogue of Microorganisms (GCM) 10K type strain sequencing project: providing services to taxonomists for standard genome sequencing and annotation.</title>
        <authorList>
            <consortium name="The Broad Institute Genomics Platform"/>
            <consortium name="The Broad Institute Genome Sequencing Center for Infectious Disease"/>
            <person name="Wu L."/>
            <person name="Ma J."/>
        </authorList>
    </citation>
    <scope>NUCLEOTIDE SEQUENCE [LARGE SCALE GENOMIC DNA]</scope>
    <source>
        <strain evidence="5">KCTC 22814</strain>
    </source>
</reference>
<organism evidence="4 5">
    <name type="scientific">Sphingobacterium bambusae</name>
    <dbReference type="NCBI Taxonomy" id="662858"/>
    <lineage>
        <taxon>Bacteria</taxon>
        <taxon>Pseudomonadati</taxon>
        <taxon>Bacteroidota</taxon>
        <taxon>Sphingobacteriia</taxon>
        <taxon>Sphingobacteriales</taxon>
        <taxon>Sphingobacteriaceae</taxon>
        <taxon>Sphingobacterium</taxon>
    </lineage>
</organism>
<dbReference type="SUPFAM" id="SSF81901">
    <property type="entry name" value="HCP-like"/>
    <property type="match status" value="1"/>
</dbReference>
<dbReference type="InterPro" id="IPR019734">
    <property type="entry name" value="TPR_rpt"/>
</dbReference>
<dbReference type="EMBL" id="JBHUPB010000003">
    <property type="protein sequence ID" value="MFD2966205.1"/>
    <property type="molecule type" value="Genomic_DNA"/>
</dbReference>
<proteinExistence type="predicted"/>
<name>A0ABW6BEA2_9SPHI</name>
<feature type="coiled-coil region" evidence="2">
    <location>
        <begin position="161"/>
        <end position="188"/>
    </location>
</feature>
<dbReference type="SMART" id="SM00028">
    <property type="entry name" value="TPR"/>
    <property type="match status" value="5"/>
</dbReference>
<keyword evidence="2" id="KW-0175">Coiled coil</keyword>
<keyword evidence="5" id="KW-1185">Reference proteome</keyword>
<evidence type="ECO:0000256" key="1">
    <source>
        <dbReference type="PROSITE-ProRule" id="PRU00339"/>
    </source>
</evidence>
<dbReference type="RefSeq" id="WP_320183996.1">
    <property type="nucleotide sequence ID" value="NZ_CP138332.1"/>
</dbReference>
<comment type="caution">
    <text evidence="4">The sequence shown here is derived from an EMBL/GenBank/DDBJ whole genome shotgun (WGS) entry which is preliminary data.</text>
</comment>
<evidence type="ECO:0000256" key="2">
    <source>
        <dbReference type="SAM" id="Coils"/>
    </source>
</evidence>
<feature type="domain" description="HNH nuclease" evidence="3">
    <location>
        <begin position="22"/>
        <end position="84"/>
    </location>
</feature>
<feature type="repeat" description="TPR" evidence="1">
    <location>
        <begin position="219"/>
        <end position="252"/>
    </location>
</feature>
<dbReference type="InterPro" id="IPR011990">
    <property type="entry name" value="TPR-like_helical_dom_sf"/>
</dbReference>
<sequence>MRNGDFNKSVILTLSKRAGAHCSICKVITSIPHQNPEKFHNLGEAAHIYGLKNRPNLRYDSNIDPKYLSSAKNGIWLCQSCHHIVDNDADTYTVKVLEKAKADHDALIIAIHSSGNKLMPELSKKDDEIRALKKLIKAREDLVDAKEIIYDTEVNRLKISLLDFEKQKVFLEDQLAKLKSELVSFNDENLNLLLRSNDLSEALDFISDVRLRENEAKLGKARLLKARVHLSKGEYETAETNFDKAFELWPSSYVALEFINVLYYIKLDYSKLIRIAKLAIENEEHPRVLVELNGQLSNALLKVGRARESLYCLQQALTILDSLEDQNAPMINVQLARLNKAAGDSYKLLGKIKEALNYYEISLNLYFRLALNSDEGATTSEFAGLATAIGLLYEQNNDEKEALIHHLRAKEVLKDIHDGKNTKALIFLNIATCYMKAANFDPEKAKHHVTSAIDILEDLSRERPNENLEYLVGARCQLADLHILSDLKIAFSCYEDALKLAEMLLQINPVFLAVVSHVKHNYAVSLLFGGQPVKGMKLLDESIEILRESKDYHARHVEELSSSLFLKLDFTSSNQEKRALLKEIIEINHDTDPFDKCILYKNKAEKMLHHFGADKE</sequence>
<dbReference type="PROSITE" id="PS50005">
    <property type="entry name" value="TPR"/>
    <property type="match status" value="1"/>
</dbReference>
<dbReference type="Proteomes" id="UP001597525">
    <property type="component" value="Unassembled WGS sequence"/>
</dbReference>